<comment type="caution">
    <text evidence="4">The sequence shown here is derived from an EMBL/GenBank/DDBJ whole genome shotgun (WGS) entry which is preliminary data.</text>
</comment>
<feature type="domain" description="Big-1" evidence="3">
    <location>
        <begin position="359"/>
        <end position="458"/>
    </location>
</feature>
<feature type="domain" description="Big-1" evidence="3">
    <location>
        <begin position="159"/>
        <end position="249"/>
    </location>
</feature>
<feature type="chain" id="PRO_5032352739" evidence="2">
    <location>
        <begin position="24"/>
        <end position="664"/>
    </location>
</feature>
<gene>
    <name evidence="4" type="ORF">HNQ59_003363</name>
</gene>
<dbReference type="InterPro" id="IPR051715">
    <property type="entry name" value="Intimin-Invasin_domain"/>
</dbReference>
<dbReference type="GO" id="GO:0051213">
    <property type="term" value="F:dioxygenase activity"/>
    <property type="evidence" value="ECO:0007669"/>
    <property type="project" value="UniProtKB-KW"/>
</dbReference>
<keyword evidence="4" id="KW-0560">Oxidoreductase</keyword>
<keyword evidence="4" id="KW-0223">Dioxygenase</keyword>
<dbReference type="PROSITE" id="PS51127">
    <property type="entry name" value="BIG1"/>
    <property type="match status" value="2"/>
</dbReference>
<dbReference type="Gene3D" id="2.60.40.10">
    <property type="entry name" value="Immunoglobulins"/>
    <property type="match status" value="3"/>
</dbReference>
<accession>A0A840MNN6</accession>
<dbReference type="SUPFAM" id="SSF49373">
    <property type="entry name" value="Invasin/intimin cell-adhesion fragments"/>
    <property type="match status" value="3"/>
</dbReference>
<proteinExistence type="inferred from homology"/>
<evidence type="ECO:0000256" key="1">
    <source>
        <dbReference type="ARBA" id="ARBA00010116"/>
    </source>
</evidence>
<dbReference type="Proteomes" id="UP000575898">
    <property type="component" value="Unassembled WGS sequence"/>
</dbReference>
<evidence type="ECO:0000256" key="2">
    <source>
        <dbReference type="SAM" id="SignalP"/>
    </source>
</evidence>
<dbReference type="AlphaFoldDB" id="A0A840MNN6"/>
<dbReference type="RefSeq" id="WP_184041463.1">
    <property type="nucleotide sequence ID" value="NZ_JACHHY010000024.1"/>
</dbReference>
<dbReference type="EMBL" id="JACHHY010000024">
    <property type="protein sequence ID" value="MBB5020050.1"/>
    <property type="molecule type" value="Genomic_DNA"/>
</dbReference>
<keyword evidence="2" id="KW-0732">Signal</keyword>
<evidence type="ECO:0000259" key="3">
    <source>
        <dbReference type="PROSITE" id="PS51127"/>
    </source>
</evidence>
<dbReference type="InterPro" id="IPR013783">
    <property type="entry name" value="Ig-like_fold"/>
</dbReference>
<dbReference type="InterPro" id="IPR008964">
    <property type="entry name" value="Invasin/intimin_cell_adhesion"/>
</dbReference>
<dbReference type="PROSITE" id="PS51257">
    <property type="entry name" value="PROKAR_LIPOPROTEIN"/>
    <property type="match status" value="1"/>
</dbReference>
<keyword evidence="5" id="KW-1185">Reference proteome</keyword>
<comment type="similarity">
    <text evidence="1">Belongs to the intimin/invasin family.</text>
</comment>
<dbReference type="PANTHER" id="PTHR39576">
    <property type="entry name" value="ATTACHING AND EFFACING PROTEIN HOMOLOG-RELATED-RELATED"/>
    <property type="match status" value="1"/>
</dbReference>
<organism evidence="4 5">
    <name type="scientific">Chitinivorax tropicus</name>
    <dbReference type="NCBI Taxonomy" id="714531"/>
    <lineage>
        <taxon>Bacteria</taxon>
        <taxon>Pseudomonadati</taxon>
        <taxon>Pseudomonadota</taxon>
        <taxon>Betaproteobacteria</taxon>
        <taxon>Chitinivorax</taxon>
    </lineage>
</organism>
<sequence>MKTSFVPRILQHALLAASSLAFVALTACSGGGGGGSTTPPPPATPQVAKLSIATVADTTTNQPKNSVKTDNSDSLHVVVTALDANNVAVKDAVVQFSSGSGEIQATTTTTDATGKISAKFSTGLSAESKFNRTETISVVAPATNVKALVPVDIVGTTLTMKLATGSSTSVPSGGNAGVVVSVRDAGGKAITNAAVSISSTGTGSVTSNNTVNTDANGDASLSVTGANAGATTVVAKAAGASGSLDLTVTGGTGGFAFTQPASNTIIAIGSETEVAVAVPGAGAQTTVVFAASTGAWKNTDGTWTNKSVISVPVVGGAAKATFKSAASGAVTIDAYRADQVSSRANLTLAVGTGNTNNATVVLQASPASVAVSTDTKKNSVLLSARVTDPAGNPVLNAPVSFSIVKSTSSGESVGPTIAFTDATGVATTTFTSGSQPGKVTLNADIVGGVGVKAGPVDIDVGGQAASIGFAQDTKLAVKDIDPNYYLAMSVHVVDGKGNPVPGAKVTLSVNPIYFSTGSGCAITNNYITEWPSEKAFLKSLGLDLSLNGEKDPVTGAVTSPGLWRGVKYDLGAASDVPDAFPGQLTPTNGNVGSVPGEVVTESDGKVNFTYSYPKSSALWHVVRISARTMVAGSEATTNYVFRLSALESDVKPCRIPDSPYTPPK</sequence>
<evidence type="ECO:0000313" key="5">
    <source>
        <dbReference type="Proteomes" id="UP000575898"/>
    </source>
</evidence>
<feature type="signal peptide" evidence="2">
    <location>
        <begin position="1"/>
        <end position="23"/>
    </location>
</feature>
<dbReference type="SMART" id="SM00634">
    <property type="entry name" value="BID_1"/>
    <property type="match status" value="3"/>
</dbReference>
<dbReference type="InterPro" id="IPR003344">
    <property type="entry name" value="Big_1_dom"/>
</dbReference>
<name>A0A840MNN6_9PROT</name>
<dbReference type="PANTHER" id="PTHR39576:SF1">
    <property type="entry name" value="INVASIN"/>
    <property type="match status" value="1"/>
</dbReference>
<dbReference type="GO" id="GO:0009279">
    <property type="term" value="C:cell outer membrane"/>
    <property type="evidence" value="ECO:0007669"/>
    <property type="project" value="TreeGrafter"/>
</dbReference>
<evidence type="ECO:0000313" key="4">
    <source>
        <dbReference type="EMBL" id="MBB5020050.1"/>
    </source>
</evidence>
<reference evidence="4 5" key="1">
    <citation type="submission" date="2020-08" db="EMBL/GenBank/DDBJ databases">
        <title>Genomic Encyclopedia of Type Strains, Phase IV (KMG-IV): sequencing the most valuable type-strain genomes for metagenomic binning, comparative biology and taxonomic classification.</title>
        <authorList>
            <person name="Goeker M."/>
        </authorList>
    </citation>
    <scope>NUCLEOTIDE SEQUENCE [LARGE SCALE GENOMIC DNA]</scope>
    <source>
        <strain evidence="4 5">DSM 27165</strain>
    </source>
</reference>
<protein>
    <submittedName>
        <fullName evidence="4">Protocatechuate 3,4-dioxygenase beta subunit</fullName>
    </submittedName>
</protein>